<dbReference type="EMBL" id="CAFBPZ010000116">
    <property type="protein sequence ID" value="CAB5041809.1"/>
    <property type="molecule type" value="Genomic_DNA"/>
</dbReference>
<evidence type="ECO:0000313" key="1">
    <source>
        <dbReference type="EMBL" id="CAB4907378.1"/>
    </source>
</evidence>
<reference evidence="2" key="1">
    <citation type="submission" date="2020-05" db="EMBL/GenBank/DDBJ databases">
        <authorList>
            <person name="Chiriac C."/>
            <person name="Salcher M."/>
            <person name="Ghai R."/>
            <person name="Kavagutti S V."/>
        </authorList>
    </citation>
    <scope>NUCLEOTIDE SEQUENCE</scope>
</reference>
<dbReference type="EMBL" id="CAFBMC010000089">
    <property type="protein sequence ID" value="CAB4907378.1"/>
    <property type="molecule type" value="Genomic_DNA"/>
</dbReference>
<dbReference type="InterPro" id="IPR044859">
    <property type="entry name" value="Allene_oxi_cyc_Dirigent"/>
</dbReference>
<gene>
    <name evidence="1" type="ORF">UFOPK3495_01356</name>
    <name evidence="2" type="ORF">UFOPK4237_01394</name>
</gene>
<dbReference type="AlphaFoldDB" id="A0A6J7SKC3"/>
<sequence>MILRNSRRFGLVVIALVVCIAGAPVVNAAPSSGPKGSTTMVLYAENRGIARIENNAQGPDNGDLVHRELALSKTLKGAVIGVSYSQSEIIAYNPEAKTDMRRVDIETALPGGWLFFRGMSKLPIGSLPQPGWTDTYAVIGGTGKYAGARGYERLTLLTDGKTFKVVITLLS</sequence>
<proteinExistence type="predicted"/>
<accession>A0A6J7SKC3</accession>
<evidence type="ECO:0000313" key="2">
    <source>
        <dbReference type="EMBL" id="CAB5041809.1"/>
    </source>
</evidence>
<protein>
    <submittedName>
        <fullName evidence="2">Unannotated protein</fullName>
    </submittedName>
</protein>
<name>A0A6J7SKC3_9ZZZZ</name>
<dbReference type="Gene3D" id="2.40.480.10">
    <property type="entry name" value="Allene oxide cyclase-like"/>
    <property type="match status" value="1"/>
</dbReference>
<organism evidence="2">
    <name type="scientific">freshwater metagenome</name>
    <dbReference type="NCBI Taxonomy" id="449393"/>
    <lineage>
        <taxon>unclassified sequences</taxon>
        <taxon>metagenomes</taxon>
        <taxon>ecological metagenomes</taxon>
    </lineage>
</organism>